<dbReference type="EMBL" id="MVIM01000003">
    <property type="protein sequence ID" value="ORB66878.1"/>
    <property type="molecule type" value="Genomic_DNA"/>
</dbReference>
<dbReference type="OrthoDB" id="4702705at2"/>
<evidence type="ECO:0000313" key="2">
    <source>
        <dbReference type="Proteomes" id="UP000192411"/>
    </source>
</evidence>
<name>A0A1X0JVH7_9MYCO</name>
<accession>A0A1X0JVH7</accession>
<keyword evidence="2" id="KW-1185">Reference proteome</keyword>
<sequence>MYLSADRLALANQAVMETFEQCSIAWQAIPYWNTGDPGQIRVADGKFAPPGFIPMTSQEEIFDVSLAQANGPTPDALLTEVMAVARKLAKEFDDDILPDLYTGAAASLGTNNTLQNLQDQLINARAKVEDAGYRAPSCLIANTAGLLKLTQFSGTTPILKELLEAGNINALHRTSVLDPADASTRLVAIGRRRRIPQGAAPEASPGEEPVDIAVSLPPSLEIDGETAGGNVQFTARIRYALRITDANGLVNIHNP</sequence>
<protein>
    <submittedName>
        <fullName evidence="1">Uncharacterized protein</fullName>
    </submittedName>
</protein>
<reference evidence="1 2" key="1">
    <citation type="submission" date="2017-02" db="EMBL/GenBank/DDBJ databases">
        <title>The new phylogeny of genus Mycobacterium.</title>
        <authorList>
            <person name="Tortoli E."/>
            <person name="Trovato A."/>
            <person name="Cirillo D.M."/>
        </authorList>
    </citation>
    <scope>NUCLEOTIDE SEQUENCE [LARGE SCALE GENOMIC DNA]</scope>
    <source>
        <strain evidence="1 2">DSM 44338</strain>
    </source>
</reference>
<proteinExistence type="predicted"/>
<gene>
    <name evidence="1" type="ORF">BST47_07285</name>
</gene>
<organism evidence="1 2">
    <name type="scientific">Mycolicibacterium tusciae</name>
    <dbReference type="NCBI Taxonomy" id="75922"/>
    <lineage>
        <taxon>Bacteria</taxon>
        <taxon>Bacillati</taxon>
        <taxon>Actinomycetota</taxon>
        <taxon>Actinomycetes</taxon>
        <taxon>Mycobacteriales</taxon>
        <taxon>Mycobacteriaceae</taxon>
        <taxon>Mycolicibacterium</taxon>
    </lineage>
</organism>
<dbReference type="Proteomes" id="UP000192411">
    <property type="component" value="Unassembled WGS sequence"/>
</dbReference>
<dbReference type="AlphaFoldDB" id="A0A1X0JVH7"/>
<comment type="caution">
    <text evidence="1">The sequence shown here is derived from an EMBL/GenBank/DDBJ whole genome shotgun (WGS) entry which is preliminary data.</text>
</comment>
<evidence type="ECO:0000313" key="1">
    <source>
        <dbReference type="EMBL" id="ORB66878.1"/>
    </source>
</evidence>
<dbReference type="STRING" id="75922.BST47_07285"/>